<dbReference type="EMBL" id="CAFBNA010000007">
    <property type="protein sequence ID" value="CAB4921287.1"/>
    <property type="molecule type" value="Genomic_DNA"/>
</dbReference>
<evidence type="ECO:0000313" key="2">
    <source>
        <dbReference type="EMBL" id="CAB4596115.1"/>
    </source>
</evidence>
<protein>
    <submittedName>
        <fullName evidence="2">Unannotated protein</fullName>
    </submittedName>
</protein>
<dbReference type="InterPro" id="IPR027273">
    <property type="entry name" value="Neocarzinostatin-like"/>
</dbReference>
<sequence>MRNRRIPIVGAFAAVLVVVIALAVIATRGSQAEQPAARDAGSKTQTDAASSAASTATSAAAVPVTTTVPPGPFTTPDMPLSVSTGATSGLRSGDVVSVTASPQNGSQAFGVEARLCRGDAAIEFDGQMLPTRAGLCIPKPFSVGTNDYVEIRNQPPYGPVTVNFTVGTGSQTFSLQDGSQATITCDATHPCQLALKLQYPNGFGFQGVPLTFG</sequence>
<feature type="compositionally biased region" description="Low complexity" evidence="1">
    <location>
        <begin position="46"/>
        <end position="68"/>
    </location>
</feature>
<reference evidence="2" key="1">
    <citation type="submission" date="2020-05" db="EMBL/GenBank/DDBJ databases">
        <authorList>
            <person name="Chiriac C."/>
            <person name="Salcher M."/>
            <person name="Ghai R."/>
            <person name="Kavagutti S V."/>
        </authorList>
    </citation>
    <scope>NUCLEOTIDE SEQUENCE</scope>
</reference>
<dbReference type="SUPFAM" id="SSF49319">
    <property type="entry name" value="Actinoxanthin-like"/>
    <property type="match status" value="1"/>
</dbReference>
<feature type="region of interest" description="Disordered" evidence="1">
    <location>
        <begin position="31"/>
        <end position="77"/>
    </location>
</feature>
<dbReference type="AlphaFoldDB" id="A0A6J6GAF2"/>
<organism evidence="2">
    <name type="scientific">freshwater metagenome</name>
    <dbReference type="NCBI Taxonomy" id="449393"/>
    <lineage>
        <taxon>unclassified sequences</taxon>
        <taxon>metagenomes</taxon>
        <taxon>ecological metagenomes</taxon>
    </lineage>
</organism>
<proteinExistence type="predicted"/>
<evidence type="ECO:0000256" key="1">
    <source>
        <dbReference type="SAM" id="MobiDB-lite"/>
    </source>
</evidence>
<name>A0A6J6GAF2_9ZZZZ</name>
<gene>
    <name evidence="2" type="ORF">UFOPK1827_00259</name>
    <name evidence="3" type="ORF">UFOPK3708_00274</name>
</gene>
<accession>A0A6J6GAF2</accession>
<evidence type="ECO:0000313" key="3">
    <source>
        <dbReference type="EMBL" id="CAB4921287.1"/>
    </source>
</evidence>
<dbReference type="EMBL" id="CAEZUO010000006">
    <property type="protein sequence ID" value="CAB4596115.1"/>
    <property type="molecule type" value="Genomic_DNA"/>
</dbReference>